<name>A0A3N1LID2_9PROT</name>
<keyword evidence="2" id="KW-1185">Reference proteome</keyword>
<gene>
    <name evidence="1" type="ORF">EDC65_3152</name>
</gene>
<dbReference type="AlphaFoldDB" id="A0A3N1LID2"/>
<organism evidence="1 2">
    <name type="scientific">Stella humosa</name>
    <dbReference type="NCBI Taxonomy" id="94"/>
    <lineage>
        <taxon>Bacteria</taxon>
        <taxon>Pseudomonadati</taxon>
        <taxon>Pseudomonadota</taxon>
        <taxon>Alphaproteobacteria</taxon>
        <taxon>Rhodospirillales</taxon>
        <taxon>Stellaceae</taxon>
        <taxon>Stella</taxon>
    </lineage>
</organism>
<sequence>MEVRSAHEARIAATAAAALGRPLLLVSPRGGAASLGPAMFAAIVDAGRQIHPDTAGMIDCEDAEGDALLALRVGIGLVIYKGGAAVRGKLQAIAAAGGRAVVAERPDALVLHRETDAPAACRHWLATSRRPGAPPGAIA</sequence>
<reference evidence="1 2" key="1">
    <citation type="submission" date="2018-11" db="EMBL/GenBank/DDBJ databases">
        <title>Genomic Encyclopedia of Type Strains, Phase IV (KMG-IV): sequencing the most valuable type-strain genomes for metagenomic binning, comparative biology and taxonomic classification.</title>
        <authorList>
            <person name="Goeker M."/>
        </authorList>
    </citation>
    <scope>NUCLEOTIDE SEQUENCE [LARGE SCALE GENOMIC DNA]</scope>
    <source>
        <strain evidence="1 2">DSM 5900</strain>
    </source>
</reference>
<dbReference type="RefSeq" id="WP_142235881.1">
    <property type="nucleotide sequence ID" value="NZ_AP019700.1"/>
</dbReference>
<dbReference type="EMBL" id="RJKX01000014">
    <property type="protein sequence ID" value="ROP91287.1"/>
    <property type="molecule type" value="Genomic_DNA"/>
</dbReference>
<dbReference type="Proteomes" id="UP000278222">
    <property type="component" value="Unassembled WGS sequence"/>
</dbReference>
<proteinExistence type="predicted"/>
<comment type="caution">
    <text evidence="1">The sequence shown here is derived from an EMBL/GenBank/DDBJ whole genome shotgun (WGS) entry which is preliminary data.</text>
</comment>
<evidence type="ECO:0000313" key="1">
    <source>
        <dbReference type="EMBL" id="ROP91287.1"/>
    </source>
</evidence>
<accession>A0A3N1LID2</accession>
<evidence type="ECO:0000313" key="2">
    <source>
        <dbReference type="Proteomes" id="UP000278222"/>
    </source>
</evidence>
<protein>
    <submittedName>
        <fullName evidence="1">Uncharacterized protein</fullName>
    </submittedName>
</protein>